<name>A0A0D8XMP9_DICVI</name>
<dbReference type="Proteomes" id="UP000053766">
    <property type="component" value="Unassembled WGS sequence"/>
</dbReference>
<evidence type="ECO:0000313" key="2">
    <source>
        <dbReference type="Proteomes" id="UP000053766"/>
    </source>
</evidence>
<protein>
    <submittedName>
        <fullName evidence="1">Uncharacterized protein</fullName>
    </submittedName>
</protein>
<evidence type="ECO:0000313" key="1">
    <source>
        <dbReference type="EMBL" id="KJH45903.1"/>
    </source>
</evidence>
<keyword evidence="2" id="KW-1185">Reference proteome</keyword>
<dbReference type="AlphaFoldDB" id="A0A0D8XMP9"/>
<organism evidence="1 2">
    <name type="scientific">Dictyocaulus viviparus</name>
    <name type="common">Bovine lungworm</name>
    <dbReference type="NCBI Taxonomy" id="29172"/>
    <lineage>
        <taxon>Eukaryota</taxon>
        <taxon>Metazoa</taxon>
        <taxon>Ecdysozoa</taxon>
        <taxon>Nematoda</taxon>
        <taxon>Chromadorea</taxon>
        <taxon>Rhabditida</taxon>
        <taxon>Rhabditina</taxon>
        <taxon>Rhabditomorpha</taxon>
        <taxon>Strongyloidea</taxon>
        <taxon>Metastrongylidae</taxon>
        <taxon>Dictyocaulus</taxon>
    </lineage>
</organism>
<proteinExistence type="predicted"/>
<accession>A0A0D8XMP9</accession>
<dbReference type="EMBL" id="KN716380">
    <property type="protein sequence ID" value="KJH45903.1"/>
    <property type="molecule type" value="Genomic_DNA"/>
</dbReference>
<gene>
    <name evidence="1" type="ORF">DICVIV_08058</name>
</gene>
<sequence>MLLVVKTIAVRNLAAVYRYSALLPLKHNHGTSYDLVSYQKSTIIQETREGAEMFAARDFSDSKMLMMMSLKEDVSQLYFVDGSNRQCRSSMMMSLKEDVSQLYFVDEIHMTLAMPRHVVTVTTVVFLSSAISLTKVGLAQYQKVIQYCVKWFISLIPFFVKPGSSSSKAW</sequence>
<reference evidence="1 2" key="1">
    <citation type="submission" date="2013-11" db="EMBL/GenBank/DDBJ databases">
        <title>Draft genome of the bovine lungworm Dictyocaulus viviparus.</title>
        <authorList>
            <person name="Mitreva M."/>
        </authorList>
    </citation>
    <scope>NUCLEOTIDE SEQUENCE [LARGE SCALE GENOMIC DNA]</scope>
    <source>
        <strain evidence="1 2">HannoverDv2000</strain>
    </source>
</reference>
<reference evidence="2" key="2">
    <citation type="journal article" date="2016" name="Sci. Rep.">
        <title>Dictyocaulus viviparus genome, variome and transcriptome elucidate lungworm biology and support future intervention.</title>
        <authorList>
            <person name="McNulty S.N."/>
            <person name="Strube C."/>
            <person name="Rosa B.A."/>
            <person name="Martin J.C."/>
            <person name="Tyagi R."/>
            <person name="Choi Y.J."/>
            <person name="Wang Q."/>
            <person name="Hallsworth Pepin K."/>
            <person name="Zhang X."/>
            <person name="Ozersky P."/>
            <person name="Wilson R.K."/>
            <person name="Sternberg P.W."/>
            <person name="Gasser R.B."/>
            <person name="Mitreva M."/>
        </authorList>
    </citation>
    <scope>NUCLEOTIDE SEQUENCE [LARGE SCALE GENOMIC DNA]</scope>
    <source>
        <strain evidence="2">HannoverDv2000</strain>
    </source>
</reference>